<dbReference type="InterPro" id="IPR004045">
    <property type="entry name" value="Glutathione_S-Trfase_N"/>
</dbReference>
<gene>
    <name evidence="4" type="ORF">PG994_001209</name>
</gene>
<feature type="region of interest" description="Disordered" evidence="2">
    <location>
        <begin position="260"/>
        <end position="281"/>
    </location>
</feature>
<evidence type="ECO:0000259" key="3">
    <source>
        <dbReference type="PROSITE" id="PS50404"/>
    </source>
</evidence>
<accession>A0ABR1WSX0</accession>
<protein>
    <submittedName>
        <fullName evidence="4">Glutathione S-transferase</fullName>
    </submittedName>
</protein>
<dbReference type="SFLD" id="SFLDG00358">
    <property type="entry name" value="Main_(cytGST)"/>
    <property type="match status" value="1"/>
</dbReference>
<organism evidence="4 5">
    <name type="scientific">Apiospora phragmitis</name>
    <dbReference type="NCBI Taxonomy" id="2905665"/>
    <lineage>
        <taxon>Eukaryota</taxon>
        <taxon>Fungi</taxon>
        <taxon>Dikarya</taxon>
        <taxon>Ascomycota</taxon>
        <taxon>Pezizomycotina</taxon>
        <taxon>Sordariomycetes</taxon>
        <taxon>Xylariomycetidae</taxon>
        <taxon>Amphisphaeriales</taxon>
        <taxon>Apiosporaceae</taxon>
        <taxon>Apiospora</taxon>
    </lineage>
</organism>
<dbReference type="GeneID" id="92085681"/>
<dbReference type="SUPFAM" id="SSF47616">
    <property type="entry name" value="GST C-terminal domain-like"/>
    <property type="match status" value="1"/>
</dbReference>
<name>A0ABR1WSX0_9PEZI</name>
<evidence type="ECO:0000313" key="4">
    <source>
        <dbReference type="EMBL" id="KAK8086235.1"/>
    </source>
</evidence>
<reference evidence="4 5" key="1">
    <citation type="submission" date="2023-01" db="EMBL/GenBank/DDBJ databases">
        <title>Analysis of 21 Apiospora genomes using comparative genomics revels a genus with tremendous synthesis potential of carbohydrate active enzymes and secondary metabolites.</title>
        <authorList>
            <person name="Sorensen T."/>
        </authorList>
    </citation>
    <scope>NUCLEOTIDE SEQUENCE [LARGE SCALE GENOMIC DNA]</scope>
    <source>
        <strain evidence="4 5">CBS 135458</strain>
    </source>
</reference>
<keyword evidence="5" id="KW-1185">Reference proteome</keyword>
<comment type="similarity">
    <text evidence="1">Belongs to the GST superfamily.</text>
</comment>
<dbReference type="InterPro" id="IPR040079">
    <property type="entry name" value="Glutathione_S-Trfase"/>
</dbReference>
<evidence type="ECO:0000313" key="5">
    <source>
        <dbReference type="Proteomes" id="UP001480595"/>
    </source>
</evidence>
<dbReference type="PANTHER" id="PTHR44051">
    <property type="entry name" value="GLUTATHIONE S-TRANSFERASE-RELATED"/>
    <property type="match status" value="1"/>
</dbReference>
<dbReference type="Gene3D" id="1.20.1050.130">
    <property type="match status" value="1"/>
</dbReference>
<dbReference type="InterPro" id="IPR036282">
    <property type="entry name" value="Glutathione-S-Trfase_C_sf"/>
</dbReference>
<dbReference type="SUPFAM" id="SSF52833">
    <property type="entry name" value="Thioredoxin-like"/>
    <property type="match status" value="1"/>
</dbReference>
<evidence type="ECO:0000256" key="1">
    <source>
        <dbReference type="ARBA" id="ARBA00007409"/>
    </source>
</evidence>
<comment type="caution">
    <text evidence="4">The sequence shown here is derived from an EMBL/GenBank/DDBJ whole genome shotgun (WGS) entry which is preliminary data.</text>
</comment>
<sequence>MAGGLPFPTGKGPKAGLNIYGTSAVNPYKCTVMAEELGIEYNYINLDIVKGEMYTKWYTKNVNPNGKVPAIVHVKENGSQVKVWESGACLLYMAHEFDKDHKFLNPIGTQEYWTQLSWLSWQISGYGPMMGQTAHFNRYLPSEKDGDYGSWRFTAECRRLHTSTSSFVAGGRMTVADFAAFIFAQSAKWCGIDIKEPLVEAWHDKLAQRPAFQKALYASGDYPFSDEATSQTDGEKLEFLKMVRKHGTQGIKGAHQMWMKRGEEKPVPVPSDHANYEDKQG</sequence>
<evidence type="ECO:0000256" key="2">
    <source>
        <dbReference type="SAM" id="MobiDB-lite"/>
    </source>
</evidence>
<dbReference type="SFLD" id="SFLDS00019">
    <property type="entry name" value="Glutathione_Transferase_(cytos"/>
    <property type="match status" value="1"/>
</dbReference>
<dbReference type="PROSITE" id="PS50404">
    <property type="entry name" value="GST_NTER"/>
    <property type="match status" value="1"/>
</dbReference>
<dbReference type="Pfam" id="PF02798">
    <property type="entry name" value="GST_N"/>
    <property type="match status" value="1"/>
</dbReference>
<proteinExistence type="inferred from homology"/>
<dbReference type="RefSeq" id="XP_066720759.1">
    <property type="nucleotide sequence ID" value="XM_066852618.1"/>
</dbReference>
<dbReference type="PANTHER" id="PTHR44051:SF8">
    <property type="entry name" value="GLUTATHIONE S-TRANSFERASE GSTA"/>
    <property type="match status" value="1"/>
</dbReference>
<feature type="domain" description="GST N-terminal" evidence="3">
    <location>
        <begin position="14"/>
        <end position="101"/>
    </location>
</feature>
<dbReference type="Proteomes" id="UP001480595">
    <property type="component" value="Unassembled WGS sequence"/>
</dbReference>
<dbReference type="InterPro" id="IPR036249">
    <property type="entry name" value="Thioredoxin-like_sf"/>
</dbReference>
<dbReference type="EMBL" id="JAQQWL010000002">
    <property type="protein sequence ID" value="KAK8086235.1"/>
    <property type="molecule type" value="Genomic_DNA"/>
</dbReference>